<dbReference type="PANTHER" id="PTHR47017">
    <property type="entry name" value="ACYL-COA"/>
    <property type="match status" value="1"/>
</dbReference>
<sequence>MSSSAASYCLTWHSKISDIPQADWDRLALPLKTPFLEWSWLHNLEVSGSAVPKTGWLPKHLALWRKHPDPLQGRILVAAAPLYLKSHSYGEFVFDQEWAEVSYQMGVNYYPKLLGMTPFTPAEGYQFLMDPAEPAAEMMGAMVGAIDDFCAHNRIQGCHFLFVDPGWQQQMEPLGFIPWLHHSYVWNNQNYGTFESYLGDFNANQRRNIKRERKALAKAGLHLEVLTGEEIPAEFYDRMHHFYDDTCSKFMWGSKYLTRQFFLNLASSFADRVVLISAVHQDAPHTPVGMSFCLRKGDRFYGRYWGSVKEIDCLHFNACYYKPIEWAIDQGIQQFDPGAGGRHKKRRGFPATPNTSLHRFYHPKLRRVFEQYIPEINRMEQRQIAAINQNLPFRFETQPGI</sequence>
<dbReference type="InterPro" id="IPR007434">
    <property type="entry name" value="FemAB-like"/>
</dbReference>
<dbReference type="RefSeq" id="WP_166277658.1">
    <property type="nucleotide sequence ID" value="NZ_JTHE03000109.1"/>
</dbReference>
<comment type="caution">
    <text evidence="1">The sequence shown here is derived from an EMBL/GenBank/DDBJ whole genome shotgun (WGS) entry which is preliminary data.</text>
</comment>
<dbReference type="AlphaFoldDB" id="A0ABD4T8T7"/>
<dbReference type="SUPFAM" id="SSF55729">
    <property type="entry name" value="Acyl-CoA N-acyltransferases (Nat)"/>
    <property type="match status" value="1"/>
</dbReference>
<organism evidence="1 2">
    <name type="scientific">Lyngbya confervoides BDU141951</name>
    <dbReference type="NCBI Taxonomy" id="1574623"/>
    <lineage>
        <taxon>Bacteria</taxon>
        <taxon>Bacillati</taxon>
        <taxon>Cyanobacteriota</taxon>
        <taxon>Cyanophyceae</taxon>
        <taxon>Oscillatoriophycideae</taxon>
        <taxon>Oscillatoriales</taxon>
        <taxon>Microcoleaceae</taxon>
        <taxon>Lyngbya</taxon>
    </lineage>
</organism>
<evidence type="ECO:0000313" key="1">
    <source>
        <dbReference type="EMBL" id="MCM1985021.1"/>
    </source>
</evidence>
<dbReference type="Gene3D" id="3.40.630.30">
    <property type="match status" value="1"/>
</dbReference>
<evidence type="ECO:0000313" key="2">
    <source>
        <dbReference type="Proteomes" id="UP000031561"/>
    </source>
</evidence>
<accession>A0ABD4T8T7</accession>
<dbReference type="Proteomes" id="UP000031561">
    <property type="component" value="Unassembled WGS sequence"/>
</dbReference>
<keyword evidence="2" id="KW-1185">Reference proteome</keyword>
<proteinExistence type="predicted"/>
<dbReference type="PANTHER" id="PTHR47017:SF1">
    <property type="entry name" value="ACYL-COA"/>
    <property type="match status" value="1"/>
</dbReference>
<dbReference type="Pfam" id="PF04339">
    <property type="entry name" value="FemAB_like"/>
    <property type="match status" value="1"/>
</dbReference>
<reference evidence="1 2" key="1">
    <citation type="journal article" date="2015" name="Genome Announc.">
        <title>Draft Genome Sequence of Filamentous Marine Cyanobacterium Lyngbya confervoides Strain BDU141951.</title>
        <authorList>
            <person name="Chandrababunaidu M.M."/>
            <person name="Sen D."/>
            <person name="Tripathy S."/>
        </authorList>
    </citation>
    <scope>NUCLEOTIDE SEQUENCE [LARGE SCALE GENOMIC DNA]</scope>
    <source>
        <strain evidence="1 2">BDU141951</strain>
    </source>
</reference>
<dbReference type="EMBL" id="JTHE03000109">
    <property type="protein sequence ID" value="MCM1985021.1"/>
    <property type="molecule type" value="Genomic_DNA"/>
</dbReference>
<gene>
    <name evidence="1" type="ORF">QQ91_0019555</name>
</gene>
<name>A0ABD4T8T7_9CYAN</name>
<protein>
    <submittedName>
        <fullName evidence="1">GNAT family N-acetyltransferase</fullName>
    </submittedName>
</protein>
<dbReference type="InterPro" id="IPR016181">
    <property type="entry name" value="Acyl_CoA_acyltransferase"/>
</dbReference>